<dbReference type="PROSITE" id="PS50181">
    <property type="entry name" value="FBOX"/>
    <property type="match status" value="1"/>
</dbReference>
<dbReference type="EMBL" id="JAVIJP010000002">
    <property type="protein sequence ID" value="KAL3654993.1"/>
    <property type="molecule type" value="Genomic_DNA"/>
</dbReference>
<dbReference type="InterPro" id="IPR050796">
    <property type="entry name" value="SCF_F-box_component"/>
</dbReference>
<dbReference type="InterPro" id="IPR036047">
    <property type="entry name" value="F-box-like_dom_sf"/>
</dbReference>
<feature type="domain" description="F-box" evidence="1">
    <location>
        <begin position="10"/>
        <end position="60"/>
    </location>
</feature>
<dbReference type="Pfam" id="PF00646">
    <property type="entry name" value="F-box"/>
    <property type="match status" value="1"/>
</dbReference>
<keyword evidence="3" id="KW-1185">Reference proteome</keyword>
<comment type="caution">
    <text evidence="2">The sequence shown here is derived from an EMBL/GenBank/DDBJ whole genome shotgun (WGS) entry which is preliminary data.</text>
</comment>
<protein>
    <recommendedName>
        <fullName evidence="1">F-box domain-containing protein</fullName>
    </recommendedName>
</protein>
<dbReference type="InterPro" id="IPR001810">
    <property type="entry name" value="F-box_dom"/>
</dbReference>
<evidence type="ECO:0000313" key="2">
    <source>
        <dbReference type="EMBL" id="KAL3654993.1"/>
    </source>
</evidence>
<dbReference type="InterPro" id="IPR013187">
    <property type="entry name" value="F-box-assoc_dom_typ3"/>
</dbReference>
<name>A0ABD3EKZ4_9LAMI</name>
<evidence type="ECO:0000313" key="3">
    <source>
        <dbReference type="Proteomes" id="UP001632038"/>
    </source>
</evidence>
<dbReference type="Proteomes" id="UP001632038">
    <property type="component" value="Unassembled WGS sequence"/>
</dbReference>
<dbReference type="PANTHER" id="PTHR31672:SF13">
    <property type="entry name" value="F-BOX PROTEIN CPR30-LIKE"/>
    <property type="match status" value="1"/>
</dbReference>
<proteinExistence type="predicted"/>
<dbReference type="PANTHER" id="PTHR31672">
    <property type="entry name" value="BNACNNG10540D PROTEIN"/>
    <property type="match status" value="1"/>
</dbReference>
<evidence type="ECO:0000259" key="1">
    <source>
        <dbReference type="PROSITE" id="PS50181"/>
    </source>
</evidence>
<dbReference type="AlphaFoldDB" id="A0ABD3EKZ4"/>
<dbReference type="CDD" id="cd22157">
    <property type="entry name" value="F-box_AtFBW1-like"/>
    <property type="match status" value="1"/>
</dbReference>
<gene>
    <name evidence="2" type="ORF">CASFOL_000779</name>
</gene>
<accession>A0ABD3EKZ4</accession>
<organism evidence="2 3">
    <name type="scientific">Castilleja foliolosa</name>
    <dbReference type="NCBI Taxonomy" id="1961234"/>
    <lineage>
        <taxon>Eukaryota</taxon>
        <taxon>Viridiplantae</taxon>
        <taxon>Streptophyta</taxon>
        <taxon>Embryophyta</taxon>
        <taxon>Tracheophyta</taxon>
        <taxon>Spermatophyta</taxon>
        <taxon>Magnoliopsida</taxon>
        <taxon>eudicotyledons</taxon>
        <taxon>Gunneridae</taxon>
        <taxon>Pentapetalae</taxon>
        <taxon>asterids</taxon>
        <taxon>lamiids</taxon>
        <taxon>Lamiales</taxon>
        <taxon>Orobanchaceae</taxon>
        <taxon>Pedicularideae</taxon>
        <taxon>Castillejinae</taxon>
        <taxon>Castilleja</taxon>
    </lineage>
</organism>
<dbReference type="SUPFAM" id="SSF81383">
    <property type="entry name" value="F-box domain"/>
    <property type="match status" value="1"/>
</dbReference>
<sequence length="427" mass="49318">MRRKVCKTSKTLLASLPDHIMTEIMFRLPIKSIIMCKCTCKALRHLISSTDFVKLHYARAKPCILLANIMTFDCYMSRLVYLLEPNNMSFISDDSCVCSVNDPSEGVNLKLTQLKNPTYDGKHAWINGDYVLVNSCNGFLCLYRGHCPQTYVVCNPVTNEYLKVPSPVNYIGWNDVSRGFGFCPKTKQYKVVRWLKSTDRETPVTAEIHTLEVHKRWRTLVDTPVTTNFRSFDHPMYANGFIFWVYRDSPQSYCVVSFELEVERFRSLPKPPIYRQTDIRMEMIGDRPSLCSRPSRAKIDIWTIEAFGGVSEHWSKYVSIDIINIPRFISADYTCLITTCSKCETSFLLYHLYNQIMIYETKRQKWRSFKIHQNNFEAKPTIYTPSFFSLKDAVPGANVKSISAGFVWPPEKMPPYLKEEVSVAGST</sequence>
<dbReference type="SMART" id="SM00256">
    <property type="entry name" value="FBOX"/>
    <property type="match status" value="1"/>
</dbReference>
<dbReference type="InterPro" id="IPR017451">
    <property type="entry name" value="F-box-assoc_interact_dom"/>
</dbReference>
<dbReference type="Gene3D" id="1.20.1280.50">
    <property type="match status" value="1"/>
</dbReference>
<dbReference type="Pfam" id="PF08268">
    <property type="entry name" value="FBA_3"/>
    <property type="match status" value="1"/>
</dbReference>
<reference evidence="3" key="1">
    <citation type="journal article" date="2024" name="IScience">
        <title>Strigolactones Initiate the Formation of Haustorium-like Structures in Castilleja.</title>
        <authorList>
            <person name="Buerger M."/>
            <person name="Peterson D."/>
            <person name="Chory J."/>
        </authorList>
    </citation>
    <scope>NUCLEOTIDE SEQUENCE [LARGE SCALE GENOMIC DNA]</scope>
</reference>
<dbReference type="NCBIfam" id="TIGR01640">
    <property type="entry name" value="F_box_assoc_1"/>
    <property type="match status" value="1"/>
</dbReference>